<dbReference type="GO" id="GO:0046872">
    <property type="term" value="F:metal ion binding"/>
    <property type="evidence" value="ECO:0007669"/>
    <property type="project" value="UniProtKB-KW"/>
</dbReference>
<keyword evidence="3" id="KW-0411">Iron-sulfur</keyword>
<dbReference type="SUPFAM" id="SSF46548">
    <property type="entry name" value="alpha-helical ferredoxin"/>
    <property type="match status" value="1"/>
</dbReference>
<evidence type="ECO:0000313" key="6">
    <source>
        <dbReference type="Proteomes" id="UP000049127"/>
    </source>
</evidence>
<dbReference type="RefSeq" id="WP_055342328.1">
    <property type="nucleotide sequence ID" value="NZ_CDNI01000003.1"/>
</dbReference>
<sequence>MKIKLSKNEFNNSLKKLKEKYKLFAPVSLAYKGTYSDTDVVRYKEIENIEEIELNKKSNFSSKEIVLPISETLFYFTEDEFKEANQKEDKDILIFLRACDINGIKRIDQIYLENGKEEDYFYKRIREKVKFVLIGCSESFRNCFCVSMDSNKTDNYSIGLNFRNDEVQLHINNAEFSNYFDGEDIDFEVDYVKKNDISISVNKNINPLKVSMDDMWREYDDRCIACGRCNFVCPTCTCFTMQDIFYKENENVGERRRVWASCHVDGYTDMAGGHSFRKLRGDRMRFKTLHKIYDFNKRFGYQMCVGCGRCDDACPQYISFSTCIEKVNDLVNKEEK</sequence>
<dbReference type="PANTHER" id="PTHR40447:SF1">
    <property type="entry name" value="ANAEROBIC SULFITE REDUCTASE SUBUNIT A"/>
    <property type="match status" value="1"/>
</dbReference>
<protein>
    <submittedName>
        <fullName evidence="5">Anaerobic sulfite reductase subunit A (Anaerobic sulfite reductase iron-sulfur subunit)</fullName>
        <ecNumber evidence="5">1.12.2.1</ecNumber>
    </submittedName>
</protein>
<evidence type="ECO:0000259" key="4">
    <source>
        <dbReference type="PROSITE" id="PS51379"/>
    </source>
</evidence>
<accession>A0A0C7G7A3</accession>
<dbReference type="Pfam" id="PF17179">
    <property type="entry name" value="Fer4_22"/>
    <property type="match status" value="1"/>
</dbReference>
<dbReference type="GO" id="GO:0051536">
    <property type="term" value="F:iron-sulfur cluster binding"/>
    <property type="evidence" value="ECO:0007669"/>
    <property type="project" value="UniProtKB-KW"/>
</dbReference>
<evidence type="ECO:0000313" key="5">
    <source>
        <dbReference type="EMBL" id="CEQ04367.1"/>
    </source>
</evidence>
<reference evidence="6" key="1">
    <citation type="submission" date="2015-01" db="EMBL/GenBank/DDBJ databases">
        <authorList>
            <person name="Aslett M.A."/>
            <person name="De Silva N."/>
        </authorList>
    </citation>
    <scope>NUCLEOTIDE SEQUENCE [LARGE SCALE GENOMIC DNA]</scope>
    <source>
        <strain evidence="6">R28058</strain>
    </source>
</reference>
<dbReference type="PANTHER" id="PTHR40447">
    <property type="entry name" value="ANAEROBIC SULFITE REDUCTASE SUBUNIT A"/>
    <property type="match status" value="1"/>
</dbReference>
<dbReference type="NCBIfam" id="TIGR02910">
    <property type="entry name" value="sulfite_red_A"/>
    <property type="match status" value="1"/>
</dbReference>
<dbReference type="PROSITE" id="PS00198">
    <property type="entry name" value="4FE4S_FER_1"/>
    <property type="match status" value="2"/>
</dbReference>
<evidence type="ECO:0000256" key="3">
    <source>
        <dbReference type="ARBA" id="ARBA00023014"/>
    </source>
</evidence>
<evidence type="ECO:0000256" key="2">
    <source>
        <dbReference type="ARBA" id="ARBA00023004"/>
    </source>
</evidence>
<dbReference type="InterPro" id="IPR017896">
    <property type="entry name" value="4Fe4S_Fe-S-bd"/>
</dbReference>
<dbReference type="InterPro" id="IPR009051">
    <property type="entry name" value="Helical_ferredxn"/>
</dbReference>
<name>A0A0C7G7A3_PARSO</name>
<keyword evidence="1" id="KW-0479">Metal-binding</keyword>
<dbReference type="InterPro" id="IPR017900">
    <property type="entry name" value="4Fe4S_Fe_S_CS"/>
</dbReference>
<dbReference type="PROSITE" id="PS51379">
    <property type="entry name" value="4FE4S_FER_2"/>
    <property type="match status" value="2"/>
</dbReference>
<dbReference type="Proteomes" id="UP000049127">
    <property type="component" value="Unassembled WGS sequence"/>
</dbReference>
<dbReference type="InterPro" id="IPR014259">
    <property type="entry name" value="Sulphite_reductase_A"/>
</dbReference>
<dbReference type="EMBL" id="CEKZ01000003">
    <property type="protein sequence ID" value="CEQ04367.1"/>
    <property type="molecule type" value="Genomic_DNA"/>
</dbReference>
<dbReference type="OrthoDB" id="9795302at2"/>
<proteinExistence type="predicted"/>
<dbReference type="Gene3D" id="1.10.1060.10">
    <property type="entry name" value="Alpha-helical ferredoxin"/>
    <property type="match status" value="1"/>
</dbReference>
<evidence type="ECO:0000256" key="1">
    <source>
        <dbReference type="ARBA" id="ARBA00022723"/>
    </source>
</evidence>
<keyword evidence="2" id="KW-0408">Iron</keyword>
<gene>
    <name evidence="5" type="primary">asrA</name>
    <name evidence="5" type="ORF">R28058_21001</name>
</gene>
<dbReference type="GO" id="GO:0047806">
    <property type="term" value="F:cytochrome-c3 hydrogenase activity"/>
    <property type="evidence" value="ECO:0007669"/>
    <property type="project" value="UniProtKB-EC"/>
</dbReference>
<feature type="domain" description="4Fe-4S ferredoxin-type" evidence="4">
    <location>
        <begin position="295"/>
        <end position="323"/>
    </location>
</feature>
<dbReference type="AlphaFoldDB" id="A0A0C7G7A3"/>
<organism evidence="5 6">
    <name type="scientific">Paraclostridium sordellii</name>
    <name type="common">Clostridium sordellii</name>
    <dbReference type="NCBI Taxonomy" id="1505"/>
    <lineage>
        <taxon>Bacteria</taxon>
        <taxon>Bacillati</taxon>
        <taxon>Bacillota</taxon>
        <taxon>Clostridia</taxon>
        <taxon>Peptostreptococcales</taxon>
        <taxon>Peptostreptococcaceae</taxon>
        <taxon>Paraclostridium</taxon>
    </lineage>
</organism>
<keyword evidence="5" id="KW-0560">Oxidoreductase</keyword>
<feature type="domain" description="4Fe-4S ferredoxin-type" evidence="4">
    <location>
        <begin position="213"/>
        <end position="244"/>
    </location>
</feature>
<dbReference type="EC" id="1.12.2.1" evidence="5"/>